<dbReference type="OrthoDB" id="10260134at2759"/>
<evidence type="ECO:0000256" key="5">
    <source>
        <dbReference type="ARBA" id="ARBA00022723"/>
    </source>
</evidence>
<sequence>MAQVTSVPKRVTVVGQGPIWWSNAIFFVSMHVLALVGATYLSPWHQLRTQTLWRVRAELCIISWQLATFGITIGYHRLWSHRSFTAAFPLRVVLAGMGCLGFQGSIKWWVLRHRLHHRFTDTESDPYNAKQGLYHSHMGWIFRKPTYPRISLIDKKDLDGDPVVRFQHKYYIPLTLFLSLVMPTLIGWTWGDAMGGYIWGGVIARIMIQHATFCINSLAHYLGDQAYSEDVTARGNFVLALFTGGEANHNYHHAFPRDYRNGPRVFDWDPSKWIIWGLHFFTPWVPKMHQTPEAEILRAKAHVLAVRAEKVAKGKDDAEEEEEESSSFKVWGSFAELESDEDRGSSTSFEGVTSSASRSVSGSSSASGTSTDWGEDEILSDRRAGIFSAQSLTTTRRRYLGRSTPLPKWTRAQLVDKLVDPRVFPSSSRTPIVIVVNGFAVDVTRYAQDHPGGYAVLKEFALGKGKEERDATEAFEGGLNDHAWSAREKMKDLTIARIV</sequence>
<dbReference type="InterPro" id="IPR009160">
    <property type="entry name" value="Acyl-CoA_deSatase_haem/ster-bd"/>
</dbReference>
<evidence type="ECO:0000256" key="7">
    <source>
        <dbReference type="ARBA" id="ARBA00022989"/>
    </source>
</evidence>
<dbReference type="GO" id="GO:0004768">
    <property type="term" value="F:stearoyl-CoA 9-desaturase activity"/>
    <property type="evidence" value="ECO:0007669"/>
    <property type="project" value="UniProtKB-UniRule"/>
</dbReference>
<evidence type="ECO:0000259" key="16">
    <source>
        <dbReference type="PROSITE" id="PS50255"/>
    </source>
</evidence>
<dbReference type="EC" id="1.14.19.1" evidence="13"/>
<keyword evidence="3 13" id="KW-0444">Lipid biosynthesis</keyword>
<evidence type="ECO:0000256" key="14">
    <source>
        <dbReference type="SAM" id="MobiDB-lite"/>
    </source>
</evidence>
<evidence type="ECO:0000256" key="10">
    <source>
        <dbReference type="ARBA" id="ARBA00023098"/>
    </source>
</evidence>
<evidence type="ECO:0000256" key="9">
    <source>
        <dbReference type="ARBA" id="ARBA00023004"/>
    </source>
</evidence>
<evidence type="ECO:0000256" key="3">
    <source>
        <dbReference type="ARBA" id="ARBA00022516"/>
    </source>
</evidence>
<evidence type="ECO:0000313" key="17">
    <source>
        <dbReference type="EMBL" id="SCV67904.1"/>
    </source>
</evidence>
<dbReference type="GO" id="GO:0006636">
    <property type="term" value="P:unsaturated fatty acid biosynthetic process"/>
    <property type="evidence" value="ECO:0007669"/>
    <property type="project" value="UniProtKB-UniRule"/>
</dbReference>
<keyword evidence="9 13" id="KW-0408">Iron</keyword>
<dbReference type="InterPro" id="IPR005804">
    <property type="entry name" value="FA_desaturase_dom"/>
</dbReference>
<keyword evidence="18" id="KW-1185">Reference proteome</keyword>
<dbReference type="CDD" id="cd03505">
    <property type="entry name" value="Delta9-FADS-like"/>
    <property type="match status" value="1"/>
</dbReference>
<comment type="cofactor">
    <cofactor evidence="13">
        <name>Fe(2+)</name>
        <dbReference type="ChEBI" id="CHEBI:29033"/>
    </cofactor>
    <text evidence="13">Expected to bind 2 Fe(2+) ions per subunit.</text>
</comment>
<keyword evidence="7 15" id="KW-1133">Transmembrane helix</keyword>
<evidence type="ECO:0000256" key="15">
    <source>
        <dbReference type="SAM" id="Phobius"/>
    </source>
</evidence>
<dbReference type="GO" id="GO:0005506">
    <property type="term" value="F:iron ion binding"/>
    <property type="evidence" value="ECO:0007669"/>
    <property type="project" value="TreeGrafter"/>
</dbReference>
<organism evidence="17 18">
    <name type="scientific">Microbotryum intermedium</name>
    <dbReference type="NCBI Taxonomy" id="269621"/>
    <lineage>
        <taxon>Eukaryota</taxon>
        <taxon>Fungi</taxon>
        <taxon>Dikarya</taxon>
        <taxon>Basidiomycota</taxon>
        <taxon>Pucciniomycotina</taxon>
        <taxon>Microbotryomycetes</taxon>
        <taxon>Microbotryales</taxon>
        <taxon>Microbotryaceae</taxon>
        <taxon>Microbotryum</taxon>
    </lineage>
</organism>
<evidence type="ECO:0000256" key="8">
    <source>
        <dbReference type="ARBA" id="ARBA00023002"/>
    </source>
</evidence>
<dbReference type="PANTHER" id="PTHR11351:SF31">
    <property type="entry name" value="DESATURASE 1, ISOFORM A-RELATED"/>
    <property type="match status" value="1"/>
</dbReference>
<keyword evidence="10 13" id="KW-0443">Lipid metabolism</keyword>
<feature type="region of interest" description="Disordered" evidence="14">
    <location>
        <begin position="339"/>
        <end position="375"/>
    </location>
</feature>
<keyword evidence="6 13" id="KW-0276">Fatty acid metabolism</keyword>
<dbReference type="SUPFAM" id="SSF55856">
    <property type="entry name" value="Cytochrome b5-like heme/steroid binding domain"/>
    <property type="match status" value="1"/>
</dbReference>
<evidence type="ECO:0000256" key="6">
    <source>
        <dbReference type="ARBA" id="ARBA00022832"/>
    </source>
</evidence>
<dbReference type="Pfam" id="PF00487">
    <property type="entry name" value="FA_desaturase"/>
    <property type="match status" value="1"/>
</dbReference>
<name>A0A238F7R2_9BASI</name>
<evidence type="ECO:0000313" key="18">
    <source>
        <dbReference type="Proteomes" id="UP000198372"/>
    </source>
</evidence>
<dbReference type="PANTHER" id="PTHR11351">
    <property type="entry name" value="ACYL-COA DESATURASE"/>
    <property type="match status" value="1"/>
</dbReference>
<dbReference type="PRINTS" id="PR00075">
    <property type="entry name" value="FACDDSATRASE"/>
</dbReference>
<dbReference type="PROSITE" id="PS00476">
    <property type="entry name" value="FATTY_ACID_DESATUR_1"/>
    <property type="match status" value="1"/>
</dbReference>
<evidence type="ECO:0000256" key="1">
    <source>
        <dbReference type="ARBA" id="ARBA00004141"/>
    </source>
</evidence>
<keyword evidence="11 15" id="KW-0472">Membrane</keyword>
<feature type="compositionally biased region" description="Low complexity" evidence="14">
    <location>
        <begin position="351"/>
        <end position="371"/>
    </location>
</feature>
<evidence type="ECO:0000256" key="11">
    <source>
        <dbReference type="ARBA" id="ARBA00023136"/>
    </source>
</evidence>
<evidence type="ECO:0000256" key="2">
    <source>
        <dbReference type="ARBA" id="ARBA00009295"/>
    </source>
</evidence>
<feature type="transmembrane region" description="Helical" evidence="15">
    <location>
        <begin position="170"/>
        <end position="191"/>
    </location>
</feature>
<evidence type="ECO:0000256" key="4">
    <source>
        <dbReference type="ARBA" id="ARBA00022692"/>
    </source>
</evidence>
<comment type="subcellular location">
    <subcellularLocation>
        <location evidence="1">Membrane</location>
        <topology evidence="1">Multi-pass membrane protein</topology>
    </subcellularLocation>
</comment>
<dbReference type="GO" id="GO:0005789">
    <property type="term" value="C:endoplasmic reticulum membrane"/>
    <property type="evidence" value="ECO:0007669"/>
    <property type="project" value="TreeGrafter"/>
</dbReference>
<feature type="domain" description="Cytochrome b5 heme-binding" evidence="16">
    <location>
        <begin position="434"/>
        <end position="499"/>
    </location>
</feature>
<protein>
    <recommendedName>
        <fullName evidence="13">Acyl-CoA desaturase</fullName>
        <ecNumber evidence="13">1.14.19.1</ecNumber>
    </recommendedName>
</protein>
<keyword evidence="5 13" id="KW-0479">Metal-binding</keyword>
<dbReference type="InterPro" id="IPR036400">
    <property type="entry name" value="Cyt_B5-like_heme/steroid_sf"/>
</dbReference>
<feature type="transmembrane region" description="Helical" evidence="15">
    <location>
        <begin position="88"/>
        <end position="110"/>
    </location>
</feature>
<reference evidence="18" key="1">
    <citation type="submission" date="2016-09" db="EMBL/GenBank/DDBJ databases">
        <authorList>
            <person name="Jeantristanb JTB J.-T."/>
            <person name="Ricardo R."/>
        </authorList>
    </citation>
    <scope>NUCLEOTIDE SEQUENCE [LARGE SCALE GENOMIC DNA]</scope>
</reference>
<dbReference type="PIRSF" id="PIRSF000345">
    <property type="entry name" value="OLE1"/>
    <property type="match status" value="1"/>
</dbReference>
<comment type="catalytic activity">
    <reaction evidence="13">
        <text>octadecanoyl-CoA + 2 Fe(II)-[cytochrome b5] + O2 + 2 H(+) = (9Z)-octadecenoyl-CoA + 2 Fe(III)-[cytochrome b5] + 2 H2O</text>
        <dbReference type="Rhea" id="RHEA:19721"/>
        <dbReference type="Rhea" id="RHEA-COMP:10438"/>
        <dbReference type="Rhea" id="RHEA-COMP:10439"/>
        <dbReference type="ChEBI" id="CHEBI:15377"/>
        <dbReference type="ChEBI" id="CHEBI:15378"/>
        <dbReference type="ChEBI" id="CHEBI:15379"/>
        <dbReference type="ChEBI" id="CHEBI:29033"/>
        <dbReference type="ChEBI" id="CHEBI:29034"/>
        <dbReference type="ChEBI" id="CHEBI:57387"/>
        <dbReference type="ChEBI" id="CHEBI:57394"/>
        <dbReference type="EC" id="1.14.19.1"/>
    </reaction>
</comment>
<gene>
    <name evidence="17" type="ORF">BQ2448_5515</name>
</gene>
<evidence type="ECO:0000256" key="12">
    <source>
        <dbReference type="ARBA" id="ARBA00023160"/>
    </source>
</evidence>
<dbReference type="InterPro" id="IPR015876">
    <property type="entry name" value="Acyl-CoA_DS"/>
</dbReference>
<feature type="transmembrane region" description="Helical" evidence="15">
    <location>
        <begin position="53"/>
        <end position="76"/>
    </location>
</feature>
<evidence type="ECO:0000256" key="13">
    <source>
        <dbReference type="PIRNR" id="PIRNR000345"/>
    </source>
</evidence>
<keyword evidence="13" id="KW-0813">Transport</keyword>
<dbReference type="InterPro" id="IPR001522">
    <property type="entry name" value="FADS-1_CS"/>
</dbReference>
<dbReference type="Pfam" id="PF00173">
    <property type="entry name" value="Cyt-b5"/>
    <property type="match status" value="1"/>
</dbReference>
<keyword evidence="12 13" id="KW-0275">Fatty acid biosynthesis</keyword>
<accession>A0A238F7R2</accession>
<feature type="transmembrane region" description="Helical" evidence="15">
    <location>
        <begin position="20"/>
        <end position="41"/>
    </location>
</feature>
<dbReference type="EMBL" id="FMSP01000002">
    <property type="protein sequence ID" value="SCV67904.1"/>
    <property type="molecule type" value="Genomic_DNA"/>
</dbReference>
<proteinExistence type="inferred from homology"/>
<comment type="similarity">
    <text evidence="2 13">Belongs to the fatty acid desaturase type 1 family.</text>
</comment>
<keyword evidence="4 15" id="KW-0812">Transmembrane</keyword>
<keyword evidence="13" id="KW-0349">Heme</keyword>
<comment type="function">
    <text evidence="13">Stearoyl-CoA desaturase that utilizes O(2) and electrons from reduced cytochrome b5 to introduce the first double bond into saturated fatty acyl-CoA substrates.</text>
</comment>
<dbReference type="InterPro" id="IPR001199">
    <property type="entry name" value="Cyt_B5-like_heme/steroid-bd"/>
</dbReference>
<dbReference type="Proteomes" id="UP000198372">
    <property type="component" value="Unassembled WGS sequence"/>
</dbReference>
<dbReference type="STRING" id="269621.A0A238F7R2"/>
<dbReference type="AlphaFoldDB" id="A0A238F7R2"/>
<keyword evidence="8 13" id="KW-0560">Oxidoreductase</keyword>
<dbReference type="PROSITE" id="PS50255">
    <property type="entry name" value="CYTOCHROME_B5_2"/>
    <property type="match status" value="1"/>
</dbReference>
<dbReference type="Gene3D" id="3.10.120.10">
    <property type="entry name" value="Cytochrome b5-like heme/steroid binding domain"/>
    <property type="match status" value="1"/>
</dbReference>
<keyword evidence="13" id="KW-0249">Electron transport</keyword>